<feature type="transmembrane region" description="Helical" evidence="6">
    <location>
        <begin position="370"/>
        <end position="390"/>
    </location>
</feature>
<feature type="transmembrane region" description="Helical" evidence="6">
    <location>
        <begin position="149"/>
        <end position="169"/>
    </location>
</feature>
<evidence type="ECO:0000256" key="1">
    <source>
        <dbReference type="ARBA" id="ARBA00004141"/>
    </source>
</evidence>
<gene>
    <name evidence="8" type="primary">ictB</name>
    <name evidence="8" type="ORF">HLUCCA11_14315</name>
</gene>
<dbReference type="PANTHER" id="PTHR37422">
    <property type="entry name" value="TEICHURONIC ACID BIOSYNTHESIS PROTEIN TUAE"/>
    <property type="match status" value="1"/>
</dbReference>
<keyword evidence="4 6" id="KW-0472">Membrane</keyword>
<dbReference type="InterPro" id="IPR007016">
    <property type="entry name" value="O-antigen_ligase-rel_domated"/>
</dbReference>
<dbReference type="AlphaFoldDB" id="A0A0P8BZZ9"/>
<protein>
    <submittedName>
        <fullName evidence="8">Putative bicarbonate transporter, IctB family</fullName>
    </submittedName>
</protein>
<dbReference type="PANTHER" id="PTHR37422:SF22">
    <property type="entry name" value="SLR1515 PROTEIN"/>
    <property type="match status" value="1"/>
</dbReference>
<name>A0A0P8BZZ9_9CYAN</name>
<feature type="transmembrane region" description="Helical" evidence="6">
    <location>
        <begin position="118"/>
        <end position="137"/>
    </location>
</feature>
<dbReference type="InterPro" id="IPR051533">
    <property type="entry name" value="WaaL-like"/>
</dbReference>
<feature type="transmembrane region" description="Helical" evidence="6">
    <location>
        <begin position="411"/>
        <end position="430"/>
    </location>
</feature>
<reference evidence="8 9" key="1">
    <citation type="submission" date="2015-09" db="EMBL/GenBank/DDBJ databases">
        <title>Identification and resolution of microdiversity through metagenomic sequencing of parallel consortia.</title>
        <authorList>
            <person name="Nelson W.C."/>
            <person name="Romine M.F."/>
            <person name="Lindemann S.R."/>
        </authorList>
    </citation>
    <scope>NUCLEOTIDE SEQUENCE [LARGE SCALE GENOMIC DNA]</scope>
    <source>
        <strain evidence="8">Ana</strain>
    </source>
</reference>
<feature type="region of interest" description="Disordered" evidence="5">
    <location>
        <begin position="467"/>
        <end position="496"/>
    </location>
</feature>
<sequence>MFEATLKRITLSNFAFDQWREVSVLHRLLSPLRSWRQGSWLLAWGDGIAWVFVAAMFALAPYASTAMIGYLLVVSAAFWLMLTVSDRAYGWLTPLHIVVMLYWGAMLVATAFSPVKLVALMGLIKLTLNILLFMLLARVLRVKELRSGLILVYLTTAVVVSIYGLRQYFFGAEALATWVDPESNMAGATRVYSYLNNPNLLAGYLLPAMSFSAMAAFAWPKWLPKLLAVVTYGVTSACLILTLSRGGWLGFLAASFVMIVLLVFWWNPRFPKFWQRWALPLLLGGSAVGVVAAVVLVPPVRERMLSIVDLRGDSSNNFRLNVYEAVFRMIRTYPITGIGPGNEAFNAIYPLFQRPGYTALSAYSIYFETAVEGGILAVLSLAWMIVIFFHQGWVQLGRLRTSAVETLATDGYWLIGAIAGAAGLLLQGAFDTVWYRPQISTLWWMLLAIVASFYVDARQKYRDAALTDTTHTPHTPHTPHTEMTNPTVVAPDKNEW</sequence>
<dbReference type="Pfam" id="PF04932">
    <property type="entry name" value="Wzy_C"/>
    <property type="match status" value="1"/>
</dbReference>
<evidence type="ECO:0000256" key="4">
    <source>
        <dbReference type="ARBA" id="ARBA00023136"/>
    </source>
</evidence>
<feature type="transmembrane region" description="Helical" evidence="6">
    <location>
        <begin position="40"/>
        <end position="60"/>
    </location>
</feature>
<keyword evidence="3 6" id="KW-1133">Transmembrane helix</keyword>
<evidence type="ECO:0000256" key="2">
    <source>
        <dbReference type="ARBA" id="ARBA00022692"/>
    </source>
</evidence>
<proteinExistence type="predicted"/>
<dbReference type="EMBL" id="LJZR01000019">
    <property type="protein sequence ID" value="KPQ34469.1"/>
    <property type="molecule type" value="Genomic_DNA"/>
</dbReference>
<feature type="transmembrane region" description="Helical" evidence="6">
    <location>
        <begin position="226"/>
        <end position="243"/>
    </location>
</feature>
<dbReference type="GO" id="GO:0016020">
    <property type="term" value="C:membrane"/>
    <property type="evidence" value="ECO:0007669"/>
    <property type="project" value="UniProtKB-SubCell"/>
</dbReference>
<evidence type="ECO:0000256" key="6">
    <source>
        <dbReference type="SAM" id="Phobius"/>
    </source>
</evidence>
<comment type="subcellular location">
    <subcellularLocation>
        <location evidence="1">Membrane</location>
        <topology evidence="1">Multi-pass membrane protein</topology>
    </subcellularLocation>
</comment>
<feature type="transmembrane region" description="Helical" evidence="6">
    <location>
        <begin position="249"/>
        <end position="266"/>
    </location>
</feature>
<evidence type="ECO:0000256" key="3">
    <source>
        <dbReference type="ARBA" id="ARBA00022989"/>
    </source>
</evidence>
<keyword evidence="2 6" id="KW-0812">Transmembrane</keyword>
<dbReference type="NCBIfam" id="TIGR00947">
    <property type="entry name" value="2A73"/>
    <property type="match status" value="1"/>
</dbReference>
<comment type="caution">
    <text evidence="8">The sequence shown here is derived from an EMBL/GenBank/DDBJ whole genome shotgun (WGS) entry which is preliminary data.</text>
</comment>
<dbReference type="STRING" id="1666911.HLUCCA11_14315"/>
<organism evidence="8 9">
    <name type="scientific">Phormidesmis priestleyi Ana</name>
    <dbReference type="NCBI Taxonomy" id="1666911"/>
    <lineage>
        <taxon>Bacteria</taxon>
        <taxon>Bacillati</taxon>
        <taxon>Cyanobacteriota</taxon>
        <taxon>Cyanophyceae</taxon>
        <taxon>Leptolyngbyales</taxon>
        <taxon>Leptolyngbyaceae</taxon>
        <taxon>Phormidesmis</taxon>
    </lineage>
</organism>
<feature type="transmembrane region" description="Helical" evidence="6">
    <location>
        <begin position="91"/>
        <end position="112"/>
    </location>
</feature>
<feature type="transmembrane region" description="Helical" evidence="6">
    <location>
        <begin position="278"/>
        <end position="297"/>
    </location>
</feature>
<feature type="transmembrane region" description="Helical" evidence="6">
    <location>
        <begin position="442"/>
        <end position="457"/>
    </location>
</feature>
<feature type="transmembrane region" description="Helical" evidence="6">
    <location>
        <begin position="66"/>
        <end position="84"/>
    </location>
</feature>
<feature type="domain" description="O-antigen ligase-related" evidence="7">
    <location>
        <begin position="235"/>
        <end position="381"/>
    </location>
</feature>
<dbReference type="Proteomes" id="UP000050465">
    <property type="component" value="Unassembled WGS sequence"/>
</dbReference>
<dbReference type="PATRIC" id="fig|1666911.3.peg.116"/>
<evidence type="ECO:0000256" key="5">
    <source>
        <dbReference type="SAM" id="MobiDB-lite"/>
    </source>
</evidence>
<evidence type="ECO:0000259" key="7">
    <source>
        <dbReference type="Pfam" id="PF04932"/>
    </source>
</evidence>
<evidence type="ECO:0000313" key="9">
    <source>
        <dbReference type="Proteomes" id="UP000050465"/>
    </source>
</evidence>
<evidence type="ECO:0000313" key="8">
    <source>
        <dbReference type="EMBL" id="KPQ34469.1"/>
    </source>
</evidence>
<dbReference type="InterPro" id="IPR006007">
    <property type="entry name" value="Inorganic_carbon_transpt"/>
</dbReference>
<accession>A0A0P8BZZ9</accession>
<feature type="transmembrane region" description="Helical" evidence="6">
    <location>
        <begin position="201"/>
        <end position="219"/>
    </location>
</feature>